<feature type="transmembrane region" description="Helical" evidence="1">
    <location>
        <begin position="48"/>
        <end position="68"/>
    </location>
</feature>
<dbReference type="GO" id="GO:0015385">
    <property type="term" value="F:sodium:proton antiporter activity"/>
    <property type="evidence" value="ECO:0007669"/>
    <property type="project" value="TreeGrafter"/>
</dbReference>
<keyword evidence="3" id="KW-1185">Reference proteome</keyword>
<organism evidence="2 3">
    <name type="scientific">Terricaulis silvestris</name>
    <dbReference type="NCBI Taxonomy" id="2686094"/>
    <lineage>
        <taxon>Bacteria</taxon>
        <taxon>Pseudomonadati</taxon>
        <taxon>Pseudomonadota</taxon>
        <taxon>Alphaproteobacteria</taxon>
        <taxon>Caulobacterales</taxon>
        <taxon>Caulobacteraceae</taxon>
        <taxon>Terricaulis</taxon>
    </lineage>
</organism>
<dbReference type="EMBL" id="CP047045">
    <property type="protein sequence ID" value="QGZ95610.1"/>
    <property type="molecule type" value="Genomic_DNA"/>
</dbReference>
<dbReference type="KEGG" id="tsv:DSM104635_02460"/>
<gene>
    <name evidence="2" type="primary">mrpG</name>
    <name evidence="2" type="ORF">DSM104635_02460</name>
</gene>
<evidence type="ECO:0000313" key="2">
    <source>
        <dbReference type="EMBL" id="QGZ95610.1"/>
    </source>
</evidence>
<dbReference type="RefSeq" id="WP_158766456.1">
    <property type="nucleotide sequence ID" value="NZ_CP047045.1"/>
</dbReference>
<keyword evidence="1" id="KW-0472">Membrane</keyword>
<evidence type="ECO:0000313" key="3">
    <source>
        <dbReference type="Proteomes" id="UP000431269"/>
    </source>
</evidence>
<sequence length="122" mass="12511">MEQASILELVRYALGGVAVLIGLVFMLGGTLGVLRFPDFYTRLHAARVSDAVGATILVLGLALCAADGATMLRLLLLAALIAALGPTLSHLLANAAHAAGLAPTVGRYTAPRPGAKPPESRQ</sequence>
<dbReference type="AlphaFoldDB" id="A0A6I6MK56"/>
<proteinExistence type="predicted"/>
<dbReference type="NCBIfam" id="TIGR01300">
    <property type="entry name" value="CPA3_mnhG_phaG"/>
    <property type="match status" value="1"/>
</dbReference>
<dbReference type="Proteomes" id="UP000431269">
    <property type="component" value="Chromosome"/>
</dbReference>
<keyword evidence="1" id="KW-0812">Transmembrane</keyword>
<feature type="transmembrane region" description="Helical" evidence="1">
    <location>
        <begin position="12"/>
        <end position="36"/>
    </location>
</feature>
<dbReference type="PANTHER" id="PTHR34703:SF1">
    <property type="entry name" value="ANTIPORTER SUBUNIT MNHG2-RELATED"/>
    <property type="match status" value="1"/>
</dbReference>
<dbReference type="PANTHER" id="PTHR34703">
    <property type="entry name" value="ANTIPORTER SUBUNIT MNHG2-RELATED"/>
    <property type="match status" value="1"/>
</dbReference>
<name>A0A6I6MK56_9CAUL</name>
<feature type="transmembrane region" description="Helical" evidence="1">
    <location>
        <begin position="74"/>
        <end position="93"/>
    </location>
</feature>
<reference evidence="3" key="1">
    <citation type="submission" date="2019-12" db="EMBL/GenBank/DDBJ databases">
        <title>Complete genome of Terracaulis silvestris 0127_4.</title>
        <authorList>
            <person name="Vieira S."/>
            <person name="Riedel T."/>
            <person name="Sproer C."/>
            <person name="Pascual J."/>
            <person name="Boedeker C."/>
            <person name="Overmann J."/>
        </authorList>
    </citation>
    <scope>NUCLEOTIDE SEQUENCE [LARGE SCALE GENOMIC DNA]</scope>
    <source>
        <strain evidence="3">0127_4</strain>
    </source>
</reference>
<evidence type="ECO:0000256" key="1">
    <source>
        <dbReference type="SAM" id="Phobius"/>
    </source>
</evidence>
<keyword evidence="1" id="KW-1133">Transmembrane helix</keyword>
<accession>A0A6I6MK56</accession>
<protein>
    <submittedName>
        <fullName evidence="2">Multiple resistance and pH homeostasis protein G</fullName>
    </submittedName>
</protein>
<dbReference type="Pfam" id="PF03334">
    <property type="entry name" value="PhaG_MnhG_YufB"/>
    <property type="match status" value="1"/>
</dbReference>
<dbReference type="InterPro" id="IPR005133">
    <property type="entry name" value="PhaG_MnhG_YufB"/>
</dbReference>